<organism evidence="7 8">
    <name type="scientific">Novipirellula herctigrandis</name>
    <dbReference type="NCBI Taxonomy" id="2527986"/>
    <lineage>
        <taxon>Bacteria</taxon>
        <taxon>Pseudomonadati</taxon>
        <taxon>Planctomycetota</taxon>
        <taxon>Planctomycetia</taxon>
        <taxon>Pirellulales</taxon>
        <taxon>Pirellulaceae</taxon>
        <taxon>Novipirellula</taxon>
    </lineage>
</organism>
<evidence type="ECO:0000313" key="8">
    <source>
        <dbReference type="Proteomes" id="UP000315010"/>
    </source>
</evidence>
<evidence type="ECO:0000256" key="2">
    <source>
        <dbReference type="ARBA" id="ARBA00022692"/>
    </source>
</evidence>
<evidence type="ECO:0000259" key="6">
    <source>
        <dbReference type="PROSITE" id="PS51012"/>
    </source>
</evidence>
<feature type="transmembrane region" description="Helical" evidence="5">
    <location>
        <begin position="17"/>
        <end position="39"/>
    </location>
</feature>
<keyword evidence="3 5" id="KW-1133">Transmembrane helix</keyword>
<evidence type="ECO:0000256" key="5">
    <source>
        <dbReference type="SAM" id="Phobius"/>
    </source>
</evidence>
<dbReference type="PANTHER" id="PTHR43077">
    <property type="entry name" value="TRANSPORT PERMEASE YVFS-RELATED"/>
    <property type="match status" value="1"/>
</dbReference>
<dbReference type="InterPro" id="IPR051328">
    <property type="entry name" value="T7SS_ABC-Transporter"/>
</dbReference>
<feature type="transmembrane region" description="Helical" evidence="5">
    <location>
        <begin position="305"/>
        <end position="325"/>
    </location>
</feature>
<feature type="transmembrane region" description="Helical" evidence="5">
    <location>
        <begin position="389"/>
        <end position="411"/>
    </location>
</feature>
<dbReference type="InterPro" id="IPR047817">
    <property type="entry name" value="ABC2_TM_bact-type"/>
</dbReference>
<sequence>MLATLLKKDLRRLRSNWIGFAILLAMPIGITALVGSVFGPSARSGEMPRIKLAIVNEDESLIGNTIVAMASGEQSQAYLDSKSVARSEAMDLINRNQISAVIVVPKDFTNQYVAGQSPPSMQLIKNPAQSYLPAITEELLRLLTEGLNAVSQNLAEEMPDVVEIIEAPGAPDTVKLASILTRIGDRLQRAEDYLFPPVIGYTRGTVAEAETSEEQSEGFNVFGLVMPGLAALFLLFTAEATARDLVVERRTKTLNRFRTYQVRLLPFFLAKAVYSFTVVGIAAAIILVGGAWIFGIHWRSPFETTILTCAYAAFCVGFAYLLVAVIYREKRIAILSTIIIMMMAFLGGSMLPTETLPPLIRESLSPWMPNHNFAESIKRLQFDYPGPHWATASMGLLAVGIVMLMIAITLFQYRLGQGAEE</sequence>
<evidence type="ECO:0000256" key="3">
    <source>
        <dbReference type="ARBA" id="ARBA00022989"/>
    </source>
</evidence>
<dbReference type="PANTHER" id="PTHR43077:SF10">
    <property type="entry name" value="TRANSPORT PERMEASE PROTEIN"/>
    <property type="match status" value="1"/>
</dbReference>
<dbReference type="RefSeq" id="WP_146399083.1">
    <property type="nucleotide sequence ID" value="NZ_SJPJ01000001.1"/>
</dbReference>
<comment type="subcellular location">
    <subcellularLocation>
        <location evidence="1">Membrane</location>
        <topology evidence="1">Multi-pass membrane protein</topology>
    </subcellularLocation>
</comment>
<feature type="domain" description="ABC transmembrane type-2" evidence="6">
    <location>
        <begin position="187"/>
        <end position="414"/>
    </location>
</feature>
<keyword evidence="2 5" id="KW-0812">Transmembrane</keyword>
<feature type="transmembrane region" description="Helical" evidence="5">
    <location>
        <begin position="221"/>
        <end position="246"/>
    </location>
</feature>
<dbReference type="AlphaFoldDB" id="A0A5C5Z643"/>
<dbReference type="EMBL" id="SJPJ01000001">
    <property type="protein sequence ID" value="TWT82537.1"/>
    <property type="molecule type" value="Genomic_DNA"/>
</dbReference>
<evidence type="ECO:0000256" key="4">
    <source>
        <dbReference type="ARBA" id="ARBA00023136"/>
    </source>
</evidence>
<accession>A0A5C5Z643</accession>
<gene>
    <name evidence="7" type="ORF">CA13_40000</name>
</gene>
<evidence type="ECO:0000313" key="7">
    <source>
        <dbReference type="EMBL" id="TWT82537.1"/>
    </source>
</evidence>
<comment type="caution">
    <text evidence="7">The sequence shown here is derived from an EMBL/GenBank/DDBJ whole genome shotgun (WGS) entry which is preliminary data.</text>
</comment>
<dbReference type="GO" id="GO:0016020">
    <property type="term" value="C:membrane"/>
    <property type="evidence" value="ECO:0007669"/>
    <property type="project" value="UniProtKB-SubCell"/>
</dbReference>
<dbReference type="InterPro" id="IPR013525">
    <property type="entry name" value="ABC2_TM"/>
</dbReference>
<evidence type="ECO:0000256" key="1">
    <source>
        <dbReference type="ARBA" id="ARBA00004141"/>
    </source>
</evidence>
<keyword evidence="8" id="KW-1185">Reference proteome</keyword>
<dbReference type="OrthoDB" id="3078158at2"/>
<name>A0A5C5Z643_9BACT</name>
<reference evidence="7 8" key="1">
    <citation type="submission" date="2019-02" db="EMBL/GenBank/DDBJ databases">
        <title>Deep-cultivation of Planctomycetes and their phenomic and genomic characterization uncovers novel biology.</title>
        <authorList>
            <person name="Wiegand S."/>
            <person name="Jogler M."/>
            <person name="Boedeker C."/>
            <person name="Pinto D."/>
            <person name="Vollmers J."/>
            <person name="Rivas-Marin E."/>
            <person name="Kohn T."/>
            <person name="Peeters S.H."/>
            <person name="Heuer A."/>
            <person name="Rast P."/>
            <person name="Oberbeckmann S."/>
            <person name="Bunk B."/>
            <person name="Jeske O."/>
            <person name="Meyerdierks A."/>
            <person name="Storesund J.E."/>
            <person name="Kallscheuer N."/>
            <person name="Luecker S."/>
            <person name="Lage O.M."/>
            <person name="Pohl T."/>
            <person name="Merkel B.J."/>
            <person name="Hornburger P."/>
            <person name="Mueller R.-W."/>
            <person name="Bruemmer F."/>
            <person name="Labrenz M."/>
            <person name="Spormann A.M."/>
            <person name="Op Den Camp H."/>
            <person name="Overmann J."/>
            <person name="Amann R."/>
            <person name="Jetten M.S.M."/>
            <person name="Mascher T."/>
            <person name="Medema M.H."/>
            <person name="Devos D.P."/>
            <person name="Kaster A.-K."/>
            <person name="Ovreas L."/>
            <person name="Rohde M."/>
            <person name="Galperin M.Y."/>
            <person name="Jogler C."/>
        </authorList>
    </citation>
    <scope>NUCLEOTIDE SEQUENCE [LARGE SCALE GENOMIC DNA]</scope>
    <source>
        <strain evidence="7 8">CA13</strain>
    </source>
</reference>
<dbReference type="PROSITE" id="PS51012">
    <property type="entry name" value="ABC_TM2"/>
    <property type="match status" value="1"/>
</dbReference>
<dbReference type="Pfam" id="PF12698">
    <property type="entry name" value="ABC2_membrane_3"/>
    <property type="match status" value="1"/>
</dbReference>
<keyword evidence="4 5" id="KW-0472">Membrane</keyword>
<dbReference type="Gene3D" id="3.40.1710.10">
    <property type="entry name" value="abc type-2 transporter like domain"/>
    <property type="match status" value="1"/>
</dbReference>
<dbReference type="GO" id="GO:0140359">
    <property type="term" value="F:ABC-type transporter activity"/>
    <property type="evidence" value="ECO:0007669"/>
    <property type="project" value="InterPro"/>
</dbReference>
<dbReference type="Proteomes" id="UP000315010">
    <property type="component" value="Unassembled WGS sequence"/>
</dbReference>
<feature type="transmembrane region" description="Helical" evidence="5">
    <location>
        <begin position="267"/>
        <end position="293"/>
    </location>
</feature>
<proteinExistence type="predicted"/>
<feature type="transmembrane region" description="Helical" evidence="5">
    <location>
        <begin position="332"/>
        <end position="351"/>
    </location>
</feature>
<protein>
    <submittedName>
        <fullName evidence="7">ABC-2 family transporter protein</fullName>
    </submittedName>
</protein>